<name>H2YI63_CIOSA</name>
<dbReference type="Ensembl" id="ENSCSAVT00000005083.1">
    <property type="protein sequence ID" value="ENSCSAVP00000005012.1"/>
    <property type="gene ID" value="ENSCSAVG00000002990.1"/>
</dbReference>
<reference evidence="13" key="3">
    <citation type="submission" date="2025-09" db="UniProtKB">
        <authorList>
            <consortium name="Ensembl"/>
        </authorList>
    </citation>
    <scope>IDENTIFICATION</scope>
</reference>
<reference evidence="13" key="2">
    <citation type="submission" date="2025-08" db="UniProtKB">
        <authorList>
            <consortium name="Ensembl"/>
        </authorList>
    </citation>
    <scope>IDENTIFICATION</scope>
</reference>
<dbReference type="InterPro" id="IPR000542">
    <property type="entry name" value="Carn_acyl_trans"/>
</dbReference>
<keyword evidence="9" id="KW-0012">Acyltransferase</keyword>
<evidence type="ECO:0000256" key="7">
    <source>
        <dbReference type="ARBA" id="ARBA00023098"/>
    </source>
</evidence>
<evidence type="ECO:0000256" key="3">
    <source>
        <dbReference type="ARBA" id="ARBA00022679"/>
    </source>
</evidence>
<dbReference type="SUPFAM" id="SSF52777">
    <property type="entry name" value="CoA-dependent acyltransferases"/>
    <property type="match status" value="2"/>
</dbReference>
<feature type="domain" description="Choline/carnitine acyltransferase" evidence="12">
    <location>
        <begin position="136"/>
        <end position="711"/>
    </location>
</feature>
<dbReference type="InterPro" id="IPR039551">
    <property type="entry name" value="Cho/carn_acyl_trans"/>
</dbReference>
<dbReference type="FunFam" id="3.30.559.10:FF:000002">
    <property type="entry name" value="carnitine O-palmitoyltransferase 1, liver isoform"/>
    <property type="match status" value="1"/>
</dbReference>
<evidence type="ECO:0000256" key="5">
    <source>
        <dbReference type="ARBA" id="ARBA00022832"/>
    </source>
</evidence>
<comment type="subcellular location">
    <subcellularLocation>
        <location evidence="1">Membrane</location>
        <topology evidence="1">Multi-pass membrane protein</topology>
    </subcellularLocation>
</comment>
<dbReference type="eggNOG" id="KOG3716">
    <property type="taxonomic scope" value="Eukaryota"/>
</dbReference>
<evidence type="ECO:0000256" key="6">
    <source>
        <dbReference type="ARBA" id="ARBA00022989"/>
    </source>
</evidence>
<dbReference type="InParanoid" id="H2YI63"/>
<dbReference type="PANTHER" id="PTHR22589">
    <property type="entry name" value="CARNITINE O-ACYLTRANSFERASE"/>
    <property type="match status" value="1"/>
</dbReference>
<dbReference type="GO" id="GO:0005739">
    <property type="term" value="C:mitochondrion"/>
    <property type="evidence" value="ECO:0007669"/>
    <property type="project" value="TreeGrafter"/>
</dbReference>
<feature type="active site" description="Proton acceptor" evidence="10">
    <location>
        <position position="434"/>
    </location>
</feature>
<dbReference type="Pfam" id="PF00755">
    <property type="entry name" value="Carn_acyltransf"/>
    <property type="match status" value="1"/>
</dbReference>
<dbReference type="GeneTree" id="ENSGT01150000286917"/>
<sequence length="724" mass="83094">MSSESPAHLFEDDSQMLYTTMVGVMMAAIFAAGFHDDVDRTITRLAPEGTNYPFPQETRHHAAKLTSAIGGFLLGIFFWTLLNKLRWEIIRQLLKYRDWLYSPRSYKTKCWFLALSMLVPRKKYLYTFQHVLPHYPLPPLESTCKKMLQTIEPLVTPDELQEIRKEVKEFMNNEGPMLQAILEKRERSEENWVADLWDKYAYLVSRSSLLFTNFCSNSAIEKSDLSPCKIRLQSARAANITYHHIRFYQMVANRTLPPLLVQNLVPICCHRYRYIFACTRLPGLAMDELKTYDNPKHIIVIRKGVMYKVGVYGRDSSGNESILSPRELQSIFQDILDETDDIADTQWNPSVFTTQNRTLWFQEREKLLSNPLNKLNLSDVESALFHVSLEVENPKNLGEEAWHNLCGGGFNRWFDKSLTCTVYPNSAAGGNIEHTTADATMASRVLEYVWANSKYDADGNAHHPSPSHPIINAPCKISWDLEGLKPQISRCLANHQQMSSNIDMHAMKLLEGKGAIKKCRVSPDSFMQLALQLTFYRLHHKTPKTYETAMTRFFKFGRTETIRTVSMDSVAFTKSMDDASYNRSDRLKHLKAAMTHHNKYKLDAMNGRASDRHIFGLYVAAKFAGVAPKLFNFKVLTDYDQLSTSQSPYQFEKEQSDKLNLFPSGGGFAPQTDDGYGVYYLFLGEDRMTIHITSYRSCLATDSARFGEQLRVAMDDIKQLLRNK</sequence>
<reference evidence="14" key="1">
    <citation type="submission" date="2003-08" db="EMBL/GenBank/DDBJ databases">
        <authorList>
            <person name="Birren B."/>
            <person name="Nusbaum C."/>
            <person name="Abebe A."/>
            <person name="Abouelleil A."/>
            <person name="Adekoya E."/>
            <person name="Ait-zahra M."/>
            <person name="Allen N."/>
            <person name="Allen T."/>
            <person name="An P."/>
            <person name="Anderson M."/>
            <person name="Anderson S."/>
            <person name="Arachchi H."/>
            <person name="Armbruster J."/>
            <person name="Bachantsang P."/>
            <person name="Baldwin J."/>
            <person name="Barry A."/>
            <person name="Bayul T."/>
            <person name="Blitshsteyn B."/>
            <person name="Bloom T."/>
            <person name="Blye J."/>
            <person name="Boguslavskiy L."/>
            <person name="Borowsky M."/>
            <person name="Boukhgalter B."/>
            <person name="Brunache A."/>
            <person name="Butler J."/>
            <person name="Calixte N."/>
            <person name="Calvo S."/>
            <person name="Camarata J."/>
            <person name="Campo K."/>
            <person name="Chang J."/>
            <person name="Cheshatsang Y."/>
            <person name="Citroen M."/>
            <person name="Collymore A."/>
            <person name="Considine T."/>
            <person name="Cook A."/>
            <person name="Cooke P."/>
            <person name="Corum B."/>
            <person name="Cuomo C."/>
            <person name="David R."/>
            <person name="Dawoe T."/>
            <person name="Degray S."/>
            <person name="Dodge S."/>
            <person name="Dooley K."/>
            <person name="Dorje P."/>
            <person name="Dorjee K."/>
            <person name="Dorris L."/>
            <person name="Duffey N."/>
            <person name="Dupes A."/>
            <person name="Elkins T."/>
            <person name="Engels R."/>
            <person name="Erickson J."/>
            <person name="Farina A."/>
            <person name="Faro S."/>
            <person name="Ferreira P."/>
            <person name="Fischer H."/>
            <person name="Fitzgerald M."/>
            <person name="Foley K."/>
            <person name="Gage D."/>
            <person name="Galagan J."/>
            <person name="Gearin G."/>
            <person name="Gnerre S."/>
            <person name="Gnirke A."/>
            <person name="Goyette A."/>
            <person name="Graham J."/>
            <person name="Grandbois E."/>
            <person name="Gyaltsen K."/>
            <person name="Hafez N."/>
            <person name="Hagopian D."/>
            <person name="Hagos B."/>
            <person name="Hall J."/>
            <person name="Hatcher B."/>
            <person name="Heller A."/>
            <person name="Higgins H."/>
            <person name="Honan T."/>
            <person name="Horn A."/>
            <person name="Houde N."/>
            <person name="Hughes L."/>
            <person name="Hulme W."/>
            <person name="Husby E."/>
            <person name="Iliev I."/>
            <person name="Jaffe D."/>
            <person name="Jones C."/>
            <person name="Kamal M."/>
            <person name="Kamat A."/>
            <person name="Kamvysselis M."/>
            <person name="Karlsson E."/>
            <person name="Kells C."/>
            <person name="Kieu A."/>
            <person name="Kisner P."/>
            <person name="Kodira C."/>
            <person name="Kulbokas E."/>
            <person name="Labutti K."/>
            <person name="Lama D."/>
            <person name="Landers T."/>
            <person name="Leger J."/>
            <person name="Levine S."/>
            <person name="Lewis D."/>
            <person name="Lewis T."/>
            <person name="Lindblad-toh K."/>
            <person name="Liu X."/>
            <person name="Lokyitsang T."/>
            <person name="Lokyitsang Y."/>
            <person name="Lucien O."/>
            <person name="Lui A."/>
            <person name="Ma L.J."/>
            <person name="Mabbitt R."/>
            <person name="Macdonald J."/>
            <person name="Maclean C."/>
            <person name="Major J."/>
            <person name="Manning J."/>
            <person name="Marabella R."/>
            <person name="Maru K."/>
            <person name="Matthews C."/>
            <person name="Mauceli E."/>
            <person name="Mccarthy M."/>
            <person name="Mcdonough S."/>
            <person name="Mcghee T."/>
            <person name="Meldrim J."/>
            <person name="Meneus L."/>
            <person name="Mesirov J."/>
            <person name="Mihalev A."/>
            <person name="Mihova T."/>
            <person name="Mikkelsen T."/>
            <person name="Mlenga V."/>
            <person name="Moru K."/>
            <person name="Mozes J."/>
            <person name="Mulrain L."/>
            <person name="Munson G."/>
            <person name="Naylor J."/>
            <person name="Newes C."/>
            <person name="Nguyen C."/>
            <person name="Nguyen N."/>
            <person name="Nguyen T."/>
            <person name="Nicol R."/>
            <person name="Nielsen C."/>
            <person name="Nizzari M."/>
            <person name="Norbu C."/>
            <person name="Norbu N."/>
            <person name="O'donnell P."/>
            <person name="Okoawo O."/>
            <person name="O'leary S."/>
            <person name="Omotosho B."/>
            <person name="O'neill K."/>
            <person name="Osman S."/>
            <person name="Parker S."/>
            <person name="Perrin D."/>
            <person name="Phunkhang P."/>
            <person name="Piqani B."/>
            <person name="Purcell S."/>
            <person name="Rachupka T."/>
            <person name="Ramasamy U."/>
            <person name="Rameau R."/>
            <person name="Ray V."/>
            <person name="Raymond C."/>
            <person name="Retta R."/>
            <person name="Richardson S."/>
            <person name="Rise C."/>
            <person name="Rodriguez J."/>
            <person name="Rogers J."/>
            <person name="Rogov P."/>
            <person name="Rutman M."/>
            <person name="Schupbach R."/>
            <person name="Seaman C."/>
            <person name="Settipalli S."/>
            <person name="Sharpe T."/>
            <person name="Sheridan J."/>
            <person name="Sherpa N."/>
            <person name="Shi J."/>
            <person name="Smirnov S."/>
            <person name="Smith C."/>
            <person name="Sougnez C."/>
            <person name="Spencer B."/>
            <person name="Stalker J."/>
            <person name="Stange-thomann N."/>
            <person name="Stavropoulos S."/>
            <person name="Stetson K."/>
            <person name="Stone C."/>
            <person name="Stone S."/>
            <person name="Stubbs M."/>
            <person name="Talamas J."/>
            <person name="Tchuinga P."/>
            <person name="Tenzing P."/>
            <person name="Tesfaye S."/>
            <person name="Theodore J."/>
            <person name="Thoulutsang Y."/>
            <person name="Topham K."/>
            <person name="Towey S."/>
            <person name="Tsamla T."/>
            <person name="Tsomo N."/>
            <person name="Vallee D."/>
            <person name="Vassiliev H."/>
            <person name="Venkataraman V."/>
            <person name="Vinson J."/>
            <person name="Vo A."/>
            <person name="Wade C."/>
            <person name="Wang S."/>
            <person name="Wangchuk T."/>
            <person name="Wangdi T."/>
            <person name="Whittaker C."/>
            <person name="Wilkinson J."/>
            <person name="Wu Y."/>
            <person name="Wyman D."/>
            <person name="Yadav S."/>
            <person name="Yang S."/>
            <person name="Yang X."/>
            <person name="Yeager S."/>
            <person name="Yee E."/>
            <person name="Young G."/>
            <person name="Zainoun J."/>
            <person name="Zembeck L."/>
            <person name="Zimmer A."/>
            <person name="Zody M."/>
            <person name="Lander E."/>
        </authorList>
    </citation>
    <scope>NUCLEOTIDE SEQUENCE [LARGE SCALE GENOMIC DNA]</scope>
</reference>
<organism evidence="13 14">
    <name type="scientific">Ciona savignyi</name>
    <name type="common">Pacific transparent sea squirt</name>
    <dbReference type="NCBI Taxonomy" id="51511"/>
    <lineage>
        <taxon>Eukaryota</taxon>
        <taxon>Metazoa</taxon>
        <taxon>Chordata</taxon>
        <taxon>Tunicata</taxon>
        <taxon>Ascidiacea</taxon>
        <taxon>Phlebobranchia</taxon>
        <taxon>Cionidae</taxon>
        <taxon>Ciona</taxon>
    </lineage>
</organism>
<dbReference type="PANTHER" id="PTHR22589:SF113">
    <property type="entry name" value="CARNITINE O-PALMITOYLTRANSFERASE 1, LIVER ISOFORM-LIKE"/>
    <property type="match status" value="1"/>
</dbReference>
<evidence type="ECO:0000259" key="12">
    <source>
        <dbReference type="Pfam" id="PF00755"/>
    </source>
</evidence>
<dbReference type="AlphaFoldDB" id="H2YI63"/>
<dbReference type="GO" id="GO:0004095">
    <property type="term" value="F:carnitine O-palmitoyltransferase activity"/>
    <property type="evidence" value="ECO:0007669"/>
    <property type="project" value="TreeGrafter"/>
</dbReference>
<evidence type="ECO:0000256" key="11">
    <source>
        <dbReference type="SAM" id="Phobius"/>
    </source>
</evidence>
<dbReference type="STRING" id="51511.ENSCSAVP00000005012"/>
<dbReference type="InterPro" id="IPR023213">
    <property type="entry name" value="CAT-like_dom_sf"/>
</dbReference>
<evidence type="ECO:0000256" key="1">
    <source>
        <dbReference type="ARBA" id="ARBA00004141"/>
    </source>
</evidence>
<dbReference type="GO" id="GO:0006631">
    <property type="term" value="P:fatty acid metabolic process"/>
    <property type="evidence" value="ECO:0007669"/>
    <property type="project" value="UniProtKB-KW"/>
</dbReference>
<keyword evidence="7" id="KW-0443">Lipid metabolism</keyword>
<evidence type="ECO:0000256" key="10">
    <source>
        <dbReference type="PIRSR" id="PIRSR600542-1"/>
    </source>
</evidence>
<evidence type="ECO:0000313" key="14">
    <source>
        <dbReference type="Proteomes" id="UP000007875"/>
    </source>
</evidence>
<keyword evidence="3" id="KW-0808">Transferase</keyword>
<evidence type="ECO:0000256" key="2">
    <source>
        <dbReference type="ARBA" id="ARBA00005232"/>
    </source>
</evidence>
<evidence type="ECO:0000256" key="8">
    <source>
        <dbReference type="ARBA" id="ARBA00023136"/>
    </source>
</evidence>
<comment type="similarity">
    <text evidence="2">Belongs to the carnitine/choline acetyltransferase family.</text>
</comment>
<proteinExistence type="inferred from homology"/>
<keyword evidence="5" id="KW-0276">Fatty acid metabolism</keyword>
<dbReference type="GO" id="GO:0009437">
    <property type="term" value="P:carnitine metabolic process"/>
    <property type="evidence" value="ECO:0007669"/>
    <property type="project" value="TreeGrafter"/>
</dbReference>
<keyword evidence="14" id="KW-1185">Reference proteome</keyword>
<dbReference type="GO" id="GO:0016020">
    <property type="term" value="C:membrane"/>
    <property type="evidence" value="ECO:0007669"/>
    <property type="project" value="UniProtKB-SubCell"/>
</dbReference>
<dbReference type="Proteomes" id="UP000007875">
    <property type="component" value="Unassembled WGS sequence"/>
</dbReference>
<evidence type="ECO:0000313" key="13">
    <source>
        <dbReference type="Ensembl" id="ENSCSAVP00000005012.1"/>
    </source>
</evidence>
<evidence type="ECO:0000256" key="4">
    <source>
        <dbReference type="ARBA" id="ARBA00022692"/>
    </source>
</evidence>
<dbReference type="InterPro" id="IPR042231">
    <property type="entry name" value="Cho/carn_acyl_trans_2"/>
</dbReference>
<dbReference type="Gene3D" id="3.30.559.10">
    <property type="entry name" value="Chloramphenicol acetyltransferase-like domain"/>
    <property type="match status" value="1"/>
</dbReference>
<keyword evidence="6 11" id="KW-1133">Transmembrane helix</keyword>
<accession>H2YI63</accession>
<dbReference type="HOGENOM" id="CLU_013513_2_1_1"/>
<evidence type="ECO:0000256" key="9">
    <source>
        <dbReference type="ARBA" id="ARBA00023315"/>
    </source>
</evidence>
<dbReference type="OMA" id="PYQMNIA"/>
<protein>
    <recommendedName>
        <fullName evidence="12">Choline/carnitine acyltransferase domain-containing protein</fullName>
    </recommendedName>
</protein>
<feature type="transmembrane region" description="Helical" evidence="11">
    <location>
        <begin position="16"/>
        <end position="34"/>
    </location>
</feature>
<keyword evidence="8 11" id="KW-0472">Membrane</keyword>
<feature type="transmembrane region" description="Helical" evidence="11">
    <location>
        <begin position="62"/>
        <end position="82"/>
    </location>
</feature>
<keyword evidence="4 11" id="KW-0812">Transmembrane</keyword>
<dbReference type="Gene3D" id="3.30.559.70">
    <property type="entry name" value="Choline/Carnitine o-acyltransferase, domain 2"/>
    <property type="match status" value="1"/>
</dbReference>